<dbReference type="RefSeq" id="WP_124080134.1">
    <property type="nucleotide sequence ID" value="NZ_UWPJ01000022.1"/>
</dbReference>
<dbReference type="Pfam" id="PF03401">
    <property type="entry name" value="TctC"/>
    <property type="match status" value="1"/>
</dbReference>
<dbReference type="SUPFAM" id="SSF53850">
    <property type="entry name" value="Periplasmic binding protein-like II"/>
    <property type="match status" value="1"/>
</dbReference>
<name>A0A3P4B2Z5_9BURK</name>
<dbReference type="PANTHER" id="PTHR42928:SF5">
    <property type="entry name" value="BLR1237 PROTEIN"/>
    <property type="match status" value="1"/>
</dbReference>
<feature type="chain" id="PRO_5017929980" evidence="2">
    <location>
        <begin position="28"/>
        <end position="327"/>
    </location>
</feature>
<accession>A0A3P4B2Z5</accession>
<dbReference type="PIRSF" id="PIRSF017082">
    <property type="entry name" value="YflP"/>
    <property type="match status" value="1"/>
</dbReference>
<evidence type="ECO:0000256" key="2">
    <source>
        <dbReference type="SAM" id="SignalP"/>
    </source>
</evidence>
<dbReference type="PROSITE" id="PS51257">
    <property type="entry name" value="PROKAR_LIPOPROTEIN"/>
    <property type="match status" value="1"/>
</dbReference>
<dbReference type="CDD" id="cd13578">
    <property type="entry name" value="PBP2_Bug27"/>
    <property type="match status" value="1"/>
</dbReference>
<dbReference type="AlphaFoldDB" id="A0A3P4B2Z5"/>
<keyword evidence="3" id="KW-0675">Receptor</keyword>
<evidence type="ECO:0000256" key="1">
    <source>
        <dbReference type="ARBA" id="ARBA00006987"/>
    </source>
</evidence>
<evidence type="ECO:0000313" key="3">
    <source>
        <dbReference type="EMBL" id="VCU70667.1"/>
    </source>
</evidence>
<comment type="similarity">
    <text evidence="1">Belongs to the UPF0065 (bug) family.</text>
</comment>
<dbReference type="InterPro" id="IPR042100">
    <property type="entry name" value="Bug_dom1"/>
</dbReference>
<gene>
    <name evidence="3" type="ORF">PIGHUM_02743</name>
</gene>
<dbReference type="InterPro" id="IPR005064">
    <property type="entry name" value="BUG"/>
</dbReference>
<proteinExistence type="inferred from homology"/>
<protein>
    <submittedName>
        <fullName evidence="3">Tripartite tricarboxylate transporter family receptor</fullName>
    </submittedName>
</protein>
<organism evidence="3 4">
    <name type="scientific">Pigmentiphaga humi</name>
    <dbReference type="NCBI Taxonomy" id="2478468"/>
    <lineage>
        <taxon>Bacteria</taxon>
        <taxon>Pseudomonadati</taxon>
        <taxon>Pseudomonadota</taxon>
        <taxon>Betaproteobacteria</taxon>
        <taxon>Burkholderiales</taxon>
        <taxon>Alcaligenaceae</taxon>
        <taxon>Pigmentiphaga</taxon>
    </lineage>
</organism>
<sequence>MKASKRKALAYAAAAAASCLFNPPALGADAYPDKPIRMVVPLPPGGGGDFLVRLLGEHLSKELGQTIVIENKGGAGGSIGAQYVAQAAPDGYTLVFAYTASHSINPAISKLPYDPLEDFTPVALVALAPNMLVVNPGVPAKSVQELIALAKQQPGKLRYASAGTGSAPHMSGELFNHMAGTTMVHVPYKGSGPAMNDVIAGHLELTFASLPAGLPHAKAGSVRMLGVTGSKRATLLPELPTIAESGLPGFDTDQWYGVLGPKGLPANVVATLNKAITAALRSPDLLEKASKQGFEITPGTPDQLARHMRAETAKWKKVAADANIQVN</sequence>
<dbReference type="Gene3D" id="3.40.190.150">
    <property type="entry name" value="Bordetella uptake gene, domain 1"/>
    <property type="match status" value="1"/>
</dbReference>
<dbReference type="PANTHER" id="PTHR42928">
    <property type="entry name" value="TRICARBOXYLATE-BINDING PROTEIN"/>
    <property type="match status" value="1"/>
</dbReference>
<dbReference type="EMBL" id="UWPJ01000022">
    <property type="protein sequence ID" value="VCU70667.1"/>
    <property type="molecule type" value="Genomic_DNA"/>
</dbReference>
<reference evidence="3 4" key="1">
    <citation type="submission" date="2018-10" db="EMBL/GenBank/DDBJ databases">
        <authorList>
            <person name="Criscuolo A."/>
        </authorList>
    </citation>
    <scope>NUCLEOTIDE SEQUENCE [LARGE SCALE GENOMIC DNA]</scope>
    <source>
        <strain evidence="3">DnA1</strain>
    </source>
</reference>
<feature type="signal peptide" evidence="2">
    <location>
        <begin position="1"/>
        <end position="27"/>
    </location>
</feature>
<dbReference type="OrthoDB" id="8678477at2"/>
<keyword evidence="2" id="KW-0732">Signal</keyword>
<dbReference type="Proteomes" id="UP000277294">
    <property type="component" value="Unassembled WGS sequence"/>
</dbReference>
<keyword evidence="4" id="KW-1185">Reference proteome</keyword>
<dbReference type="Gene3D" id="3.40.190.10">
    <property type="entry name" value="Periplasmic binding protein-like II"/>
    <property type="match status" value="1"/>
</dbReference>
<evidence type="ECO:0000313" key="4">
    <source>
        <dbReference type="Proteomes" id="UP000277294"/>
    </source>
</evidence>